<gene>
    <name evidence="1" type="ORF">S01H1_14871</name>
</gene>
<proteinExistence type="predicted"/>
<organism evidence="1">
    <name type="scientific">marine sediment metagenome</name>
    <dbReference type="NCBI Taxonomy" id="412755"/>
    <lineage>
        <taxon>unclassified sequences</taxon>
        <taxon>metagenomes</taxon>
        <taxon>ecological metagenomes</taxon>
    </lineage>
</organism>
<feature type="non-terminal residue" evidence="1">
    <location>
        <position position="123"/>
    </location>
</feature>
<evidence type="ECO:0000313" key="1">
    <source>
        <dbReference type="EMBL" id="GAF68938.1"/>
    </source>
</evidence>
<dbReference type="EMBL" id="BARS01007751">
    <property type="protein sequence ID" value="GAF68938.1"/>
    <property type="molecule type" value="Genomic_DNA"/>
</dbReference>
<dbReference type="AlphaFoldDB" id="X0RJG5"/>
<reference evidence="1" key="1">
    <citation type="journal article" date="2014" name="Front. Microbiol.">
        <title>High frequency of phylogenetically diverse reductive dehalogenase-homologous genes in deep subseafloor sedimentary metagenomes.</title>
        <authorList>
            <person name="Kawai M."/>
            <person name="Futagami T."/>
            <person name="Toyoda A."/>
            <person name="Takaki Y."/>
            <person name="Nishi S."/>
            <person name="Hori S."/>
            <person name="Arai W."/>
            <person name="Tsubouchi T."/>
            <person name="Morono Y."/>
            <person name="Uchiyama I."/>
            <person name="Ito T."/>
            <person name="Fujiyama A."/>
            <person name="Inagaki F."/>
            <person name="Takami H."/>
        </authorList>
    </citation>
    <scope>NUCLEOTIDE SEQUENCE</scope>
    <source>
        <strain evidence="1">Expedition CK06-06</strain>
    </source>
</reference>
<protein>
    <submittedName>
        <fullName evidence="1">Uncharacterized protein</fullName>
    </submittedName>
</protein>
<accession>X0RJG5</accession>
<comment type="caution">
    <text evidence="1">The sequence shown here is derived from an EMBL/GenBank/DDBJ whole genome shotgun (WGS) entry which is preliminary data.</text>
</comment>
<sequence>MLTAKDVKTFAKSCGADLAGITPMDRFEGAPKQMDPRYIYPEAKSMIVLGVRILRGTLRGVEEGTFFIAYSGMGYAGINTIFQPMILWNFCRLLEDEGWEAVPIPNNFAWTGAYTIGTEGDRI</sequence>
<name>X0RJG5_9ZZZZ</name>